<name>A0A0J5FQZ3_9GAMM</name>
<dbReference type="EMBL" id="LFCV01000086">
    <property type="protein sequence ID" value="KMJ44683.1"/>
    <property type="molecule type" value="Genomic_DNA"/>
</dbReference>
<dbReference type="Proteomes" id="UP000036277">
    <property type="component" value="Unassembled WGS sequence"/>
</dbReference>
<reference evidence="1 2" key="1">
    <citation type="submission" date="2015-06" db="EMBL/GenBank/DDBJ databases">
        <title>Draft Whole-Genome Sequence of the Entomopathogenic Bacterium Xenorhabdus khoisanae.</title>
        <authorList>
            <person name="Naidoo S."/>
            <person name="Featherston J."/>
            <person name="Gray V.M."/>
        </authorList>
    </citation>
    <scope>NUCLEOTIDE SEQUENCE [LARGE SCALE GENOMIC DNA]</scope>
    <source>
        <strain evidence="1 2">MCB</strain>
    </source>
</reference>
<organism evidence="1 2">
    <name type="scientific">Xenorhabdus khoisanae</name>
    <dbReference type="NCBI Taxonomy" id="880157"/>
    <lineage>
        <taxon>Bacteria</taxon>
        <taxon>Pseudomonadati</taxon>
        <taxon>Pseudomonadota</taxon>
        <taxon>Gammaproteobacteria</taxon>
        <taxon>Enterobacterales</taxon>
        <taxon>Morganellaceae</taxon>
        <taxon>Xenorhabdus</taxon>
    </lineage>
</organism>
<gene>
    <name evidence="1" type="ORF">AB204_12980</name>
</gene>
<evidence type="ECO:0000313" key="2">
    <source>
        <dbReference type="Proteomes" id="UP000036277"/>
    </source>
</evidence>
<dbReference type="RefSeq" id="WP_047963782.1">
    <property type="nucleotide sequence ID" value="NZ_CAWMBG010000086.1"/>
</dbReference>
<dbReference type="PATRIC" id="fig|880157.4.peg.2765"/>
<protein>
    <submittedName>
        <fullName evidence="1">Uncharacterized protein</fullName>
    </submittedName>
</protein>
<accession>A0A0J5FQZ3</accession>
<dbReference type="OrthoDB" id="6448074at2"/>
<dbReference type="InterPro" id="IPR057902">
    <property type="entry name" value="N_peptide"/>
</dbReference>
<proteinExistence type="predicted"/>
<comment type="caution">
    <text evidence="1">The sequence shown here is derived from an EMBL/GenBank/DDBJ whole genome shotgun (WGS) entry which is preliminary data.</text>
</comment>
<keyword evidence="2" id="KW-1185">Reference proteome</keyword>
<dbReference type="Pfam" id="PF25694">
    <property type="entry name" value="N_peptide"/>
    <property type="match status" value="1"/>
</dbReference>
<sequence>MANTDRSILSIKKGSDKKTPVKVKVQTAYTARRFERRAKFLAKKSQELESKFQSRSVEKIIDSVVKNVDENELYARLIVGLKKHVSDNSGSCCMSDVALYSTKTKTRRRLESGGVTARV</sequence>
<dbReference type="AlphaFoldDB" id="A0A0J5FQZ3"/>
<evidence type="ECO:0000313" key="1">
    <source>
        <dbReference type="EMBL" id="KMJ44683.1"/>
    </source>
</evidence>